<dbReference type="SMART" id="SM00298">
    <property type="entry name" value="CHROMO"/>
    <property type="match status" value="1"/>
</dbReference>
<reference evidence="2" key="2">
    <citation type="submission" date="2024-10" db="UniProtKB">
        <authorList>
            <consortium name="EnsemblProtists"/>
        </authorList>
    </citation>
    <scope>IDENTIFICATION</scope>
</reference>
<dbReference type="KEGG" id="ehx:EMIHUDRAFT_101378"/>
<dbReference type="InterPro" id="IPR000953">
    <property type="entry name" value="Chromo/chromo_shadow_dom"/>
</dbReference>
<reference evidence="3" key="1">
    <citation type="journal article" date="2013" name="Nature">
        <title>Pan genome of the phytoplankton Emiliania underpins its global distribution.</title>
        <authorList>
            <person name="Read B.A."/>
            <person name="Kegel J."/>
            <person name="Klute M.J."/>
            <person name="Kuo A."/>
            <person name="Lefebvre S.C."/>
            <person name="Maumus F."/>
            <person name="Mayer C."/>
            <person name="Miller J."/>
            <person name="Monier A."/>
            <person name="Salamov A."/>
            <person name="Young J."/>
            <person name="Aguilar M."/>
            <person name="Claverie J.M."/>
            <person name="Frickenhaus S."/>
            <person name="Gonzalez K."/>
            <person name="Herman E.K."/>
            <person name="Lin Y.C."/>
            <person name="Napier J."/>
            <person name="Ogata H."/>
            <person name="Sarno A.F."/>
            <person name="Shmutz J."/>
            <person name="Schroeder D."/>
            <person name="de Vargas C."/>
            <person name="Verret F."/>
            <person name="von Dassow P."/>
            <person name="Valentin K."/>
            <person name="Van de Peer Y."/>
            <person name="Wheeler G."/>
            <person name="Dacks J.B."/>
            <person name="Delwiche C.F."/>
            <person name="Dyhrman S.T."/>
            <person name="Glockner G."/>
            <person name="John U."/>
            <person name="Richards T."/>
            <person name="Worden A.Z."/>
            <person name="Zhang X."/>
            <person name="Grigoriev I.V."/>
            <person name="Allen A.E."/>
            <person name="Bidle K."/>
            <person name="Borodovsky M."/>
            <person name="Bowler C."/>
            <person name="Brownlee C."/>
            <person name="Cock J.M."/>
            <person name="Elias M."/>
            <person name="Gladyshev V.N."/>
            <person name="Groth M."/>
            <person name="Guda C."/>
            <person name="Hadaegh A."/>
            <person name="Iglesias-Rodriguez M.D."/>
            <person name="Jenkins J."/>
            <person name="Jones B.M."/>
            <person name="Lawson T."/>
            <person name="Leese F."/>
            <person name="Lindquist E."/>
            <person name="Lobanov A."/>
            <person name="Lomsadze A."/>
            <person name="Malik S.B."/>
            <person name="Marsh M.E."/>
            <person name="Mackinder L."/>
            <person name="Mock T."/>
            <person name="Mueller-Roeber B."/>
            <person name="Pagarete A."/>
            <person name="Parker M."/>
            <person name="Probert I."/>
            <person name="Quesneville H."/>
            <person name="Raines C."/>
            <person name="Rensing S.A."/>
            <person name="Riano-Pachon D.M."/>
            <person name="Richier S."/>
            <person name="Rokitta S."/>
            <person name="Shiraiwa Y."/>
            <person name="Soanes D.M."/>
            <person name="van der Giezen M."/>
            <person name="Wahlund T.M."/>
            <person name="Williams B."/>
            <person name="Wilson W."/>
            <person name="Wolfe G."/>
            <person name="Wurch L.L."/>
        </authorList>
    </citation>
    <scope>NUCLEOTIDE SEQUENCE</scope>
</reference>
<dbReference type="AlphaFoldDB" id="A0A0D3JFD5"/>
<dbReference type="Gene3D" id="2.40.50.40">
    <property type="match status" value="1"/>
</dbReference>
<organism evidence="2 3">
    <name type="scientific">Emiliania huxleyi (strain CCMP1516)</name>
    <dbReference type="NCBI Taxonomy" id="280463"/>
    <lineage>
        <taxon>Eukaryota</taxon>
        <taxon>Haptista</taxon>
        <taxon>Haptophyta</taxon>
        <taxon>Prymnesiophyceae</taxon>
        <taxon>Isochrysidales</taxon>
        <taxon>Noelaerhabdaceae</taxon>
        <taxon>Emiliania</taxon>
    </lineage>
</organism>
<dbReference type="EnsemblProtists" id="EOD22220">
    <property type="protein sequence ID" value="EOD22220"/>
    <property type="gene ID" value="EMIHUDRAFT_101378"/>
</dbReference>
<sequence length="377" mass="41819">MSYLTIGYTRGETPFWAISIVDSTPAPHPYADMLVGSGVHHGAGAPTLEECKDTLLRAALAGKMGIAVTLETHEVLCHGAAGPWSVYPTHKALFCATMSGRGRKRLLLPESYNVEKVVSWRQRAGGIELLTAWEDYDVDGWTWEPLDNIPKRFVRAFHAQRERLPQSFFYVVTKMRDRVAFKLLERTGPMFGVAVLVEEASLREYALAMLQYFSTPPSGTKAKIAVKEDHWQRAHTLTITSQEHAAWIVSLHESRPTHGVGALRIKSARRLSNMLLVACNARTPMRLSFVEPRAGGSDAPAPGSYKFTVEFTTVGINSATGDIMPYTAPTEELRLEMAEAHALVAYSKKTLKQPWAAEPVRHSLRASGWCDQPVAFQ</sequence>
<protein>
    <recommendedName>
        <fullName evidence="1">Chromo domain-containing protein</fullName>
    </recommendedName>
</protein>
<keyword evidence="3" id="KW-1185">Reference proteome</keyword>
<evidence type="ECO:0000313" key="3">
    <source>
        <dbReference type="Proteomes" id="UP000013827"/>
    </source>
</evidence>
<dbReference type="RefSeq" id="XP_005774649.1">
    <property type="nucleotide sequence ID" value="XM_005774592.1"/>
</dbReference>
<dbReference type="PaxDb" id="2903-EOD22220"/>
<feature type="domain" description="Chromo" evidence="1">
    <location>
        <begin position="112"/>
        <end position="149"/>
    </location>
</feature>
<accession>A0A0D3JFD5</accession>
<proteinExistence type="predicted"/>
<dbReference type="InterPro" id="IPR016197">
    <property type="entry name" value="Chromo-like_dom_sf"/>
</dbReference>
<evidence type="ECO:0000313" key="2">
    <source>
        <dbReference type="EnsemblProtists" id="EOD22220"/>
    </source>
</evidence>
<evidence type="ECO:0000259" key="1">
    <source>
        <dbReference type="PROSITE" id="PS50013"/>
    </source>
</evidence>
<dbReference type="SUPFAM" id="SSF54160">
    <property type="entry name" value="Chromo domain-like"/>
    <property type="match status" value="1"/>
</dbReference>
<dbReference type="HOGENOM" id="CLU_062334_0_0_1"/>
<dbReference type="Proteomes" id="UP000013827">
    <property type="component" value="Unassembled WGS sequence"/>
</dbReference>
<name>A0A0D3JFD5_EMIH1</name>
<dbReference type="GeneID" id="17267767"/>
<dbReference type="PROSITE" id="PS50013">
    <property type="entry name" value="CHROMO_2"/>
    <property type="match status" value="1"/>
</dbReference>